<name>A0A9P4M9V5_9PEZI</name>
<dbReference type="InterPro" id="IPR003439">
    <property type="entry name" value="ABC_transporter-like_ATP-bd"/>
</dbReference>
<dbReference type="PANTHER" id="PTHR43394">
    <property type="entry name" value="ATP-DEPENDENT PERMEASE MDL1, MITOCHONDRIAL"/>
    <property type="match status" value="1"/>
</dbReference>
<keyword evidence="3 9" id="KW-0812">Transmembrane</keyword>
<feature type="transmembrane region" description="Helical" evidence="9">
    <location>
        <begin position="98"/>
        <end position="116"/>
    </location>
</feature>
<dbReference type="InterPro" id="IPR003593">
    <property type="entry name" value="AAA+_ATPase"/>
</dbReference>
<feature type="domain" description="ABC transporter" evidence="10">
    <location>
        <begin position="1100"/>
        <end position="1373"/>
    </location>
</feature>
<feature type="region of interest" description="Disordered" evidence="8">
    <location>
        <begin position="1"/>
        <end position="28"/>
    </location>
</feature>
<feature type="transmembrane region" description="Helical" evidence="9">
    <location>
        <begin position="1002"/>
        <end position="1026"/>
    </location>
</feature>
<dbReference type="InterPro" id="IPR036640">
    <property type="entry name" value="ABC1_TM_sf"/>
</dbReference>
<feature type="transmembrane region" description="Helical" evidence="9">
    <location>
        <begin position="1038"/>
        <end position="1062"/>
    </location>
</feature>
<dbReference type="GO" id="GO:0005524">
    <property type="term" value="F:ATP binding"/>
    <property type="evidence" value="ECO:0007669"/>
    <property type="project" value="UniProtKB-KW"/>
</dbReference>
<dbReference type="PROSITE" id="PS00211">
    <property type="entry name" value="ABC_TRANSPORTER_1"/>
    <property type="match status" value="1"/>
</dbReference>
<sequence length="1411" mass="156924">MGPSSDGDRRFNAEPAENDTAKSETANEYSSKSPWKSLFNFTKKKHLPLALPSVLFAVASGCVIPGEAFLLGKIFNSFAQYGAGQITKTAFIQTVNRYCLYLAFLGVGSWFLYAGFYSTWTAFGALQAGGAREMLFHGMLQRELSWFDLRKHGVGALLARLNGYMTEFQLATSTPLGLTIEYITTTVACFVLSMYFSWDLTLVTISTVPLAAIAVAFFSRRIQPNIDAQAERLGEAAKHTTNAFNSIECVKCFNGQDMELWKYVAVMGEAAKFYARQIYWNSAQGAFLRLTTLGMFVQGFWYGSSLVSRGKREPGAVLTTFWAAMLATQACMAIMPLMIVLEKGRMAGAKLRAVIAEMEKEERRQGREIGLIDMTKTCRGDLVLRNVTFAYPARPKQQVLKNVSMSFPAGRLTFVIGKSGSGKSTIGQLLMRFYKPSEGEIELDGRELQTLHPTWIRDNVMLVEQTSVLFEETVSRNIAFGSRDYDNVKDADVCAAASFALLDVMIKNMSKGYNTMIGAKGSTLSGGQRQRMALARARIRDPQIIILDESTSALDYINRTLIMDAIRKWRRGKTTIIITHDISQILPDDYVYILKQGEVVQQGPRKSMAAEAKRQSQLSPLDAIKVLPFDSNQQSHPASIISAVHDSPPSSPDTEYSLQDPLDKYLSTRGLTTSRFIPSVFTNRYGTSAQRDSMHSRRLSTISDRSHLRHSMPQSLYRLSSMRKNDAYEMMEDPETPITVVDVEENVEEVKQKKEEVKTLKLRPIFATIWPCLEWSSRIWLTTGFFWLVVYAISTPIFSFVFSKLLSTFYLPQNRAHLAMVYSLATLGIAITDSFASFIYTSQLQIMGQVWVNKIRVEGLRRILEQPRQFFNEAGNDVSRLAECLDSRGEVMQSLLGRFLPAVVLAGVMLSVSVVWSLVACWKLTLVGLATTPILYMITAAFEAVQRKMDEICQDEVETVSAIFTETFTAIKTVKSLTLEGYFRSKFDAANFKCNKMGVKRAIYTSLLFGLAESSMVFVTALLFYYGGVLVSNHEFPITSIITTFTELLFGFSGVQAILGFIPQMSMARDAASRLLRLARLPEISHEHEGNTRVTSVGGIHLNDLNFRYPARPDQRILHDLTLAIPSGSCVALVGSSGSGKSTIASLLLNLYPTEPRMFTHTPEITLSGRDMKHIHTQTLRNLITIVSQTPFLFPASIEENIAYGLRKSSPYNNTPSIRAAAVAAGVDDFIMSLPQGYSTVVGEGGMGVSGGQAQRISIARALVRNPNVLILDEATSALDVESAAIVRESINALIAADRERVRSMRSAADTISSANSRARTSDALTVIIITHGKEMMKMADKVIMLERGRLVEQGGYEELLKKRGLFYRLVNGEDWSKESEKIKRRSMRLMEGVPGVTSPMIPNVPRVPRQ</sequence>
<feature type="transmembrane region" description="Helical" evidence="9">
    <location>
        <begin position="286"/>
        <end position="304"/>
    </location>
</feature>
<organism evidence="12 13">
    <name type="scientific">Rhizodiscina lignyota</name>
    <dbReference type="NCBI Taxonomy" id="1504668"/>
    <lineage>
        <taxon>Eukaryota</taxon>
        <taxon>Fungi</taxon>
        <taxon>Dikarya</taxon>
        <taxon>Ascomycota</taxon>
        <taxon>Pezizomycotina</taxon>
        <taxon>Dothideomycetes</taxon>
        <taxon>Pleosporomycetidae</taxon>
        <taxon>Aulographales</taxon>
        <taxon>Rhizodiscinaceae</taxon>
        <taxon>Rhizodiscina</taxon>
    </lineage>
</organism>
<dbReference type="Gene3D" id="1.20.1560.10">
    <property type="entry name" value="ABC transporter type 1, transmembrane domain"/>
    <property type="match status" value="2"/>
</dbReference>
<feature type="domain" description="ABC transmembrane type-1" evidence="11">
    <location>
        <begin position="53"/>
        <end position="343"/>
    </location>
</feature>
<evidence type="ECO:0000256" key="2">
    <source>
        <dbReference type="ARBA" id="ARBA00022448"/>
    </source>
</evidence>
<feature type="transmembrane region" description="Helical" evidence="9">
    <location>
        <begin position="200"/>
        <end position="218"/>
    </location>
</feature>
<dbReference type="FunFam" id="3.40.50.300:FF:000604">
    <property type="entry name" value="ABC transporter B family member 28"/>
    <property type="match status" value="1"/>
</dbReference>
<dbReference type="GO" id="GO:0015421">
    <property type="term" value="F:ABC-type oligopeptide transporter activity"/>
    <property type="evidence" value="ECO:0007669"/>
    <property type="project" value="TreeGrafter"/>
</dbReference>
<evidence type="ECO:0000256" key="5">
    <source>
        <dbReference type="ARBA" id="ARBA00022840"/>
    </source>
</evidence>
<comment type="caution">
    <text evidence="12">The sequence shown here is derived from an EMBL/GenBank/DDBJ whole genome shotgun (WGS) entry which is preliminary data.</text>
</comment>
<feature type="domain" description="ABC transporter" evidence="10">
    <location>
        <begin position="382"/>
        <end position="621"/>
    </location>
</feature>
<feature type="compositionally biased region" description="Basic and acidic residues" evidence="8">
    <location>
        <begin position="1"/>
        <end position="12"/>
    </location>
</feature>
<reference evidence="12" key="1">
    <citation type="journal article" date="2020" name="Stud. Mycol.">
        <title>101 Dothideomycetes genomes: a test case for predicting lifestyles and emergence of pathogens.</title>
        <authorList>
            <person name="Haridas S."/>
            <person name="Albert R."/>
            <person name="Binder M."/>
            <person name="Bloem J."/>
            <person name="Labutti K."/>
            <person name="Salamov A."/>
            <person name="Andreopoulos B."/>
            <person name="Baker S."/>
            <person name="Barry K."/>
            <person name="Bills G."/>
            <person name="Bluhm B."/>
            <person name="Cannon C."/>
            <person name="Castanera R."/>
            <person name="Culley D."/>
            <person name="Daum C."/>
            <person name="Ezra D."/>
            <person name="Gonzalez J."/>
            <person name="Henrissat B."/>
            <person name="Kuo A."/>
            <person name="Liang C."/>
            <person name="Lipzen A."/>
            <person name="Lutzoni F."/>
            <person name="Magnuson J."/>
            <person name="Mondo S."/>
            <person name="Nolan M."/>
            <person name="Ohm R."/>
            <person name="Pangilinan J."/>
            <person name="Park H.-J."/>
            <person name="Ramirez L."/>
            <person name="Alfaro M."/>
            <person name="Sun H."/>
            <person name="Tritt A."/>
            <person name="Yoshinaga Y."/>
            <person name="Zwiers L.-H."/>
            <person name="Turgeon B."/>
            <person name="Goodwin S."/>
            <person name="Spatafora J."/>
            <person name="Crous P."/>
            <person name="Grigoriev I."/>
        </authorList>
    </citation>
    <scope>NUCLEOTIDE SEQUENCE</scope>
    <source>
        <strain evidence="12">CBS 133067</strain>
    </source>
</reference>
<feature type="transmembrane region" description="Helical" evidence="9">
    <location>
        <begin position="316"/>
        <end position="341"/>
    </location>
</feature>
<dbReference type="CDD" id="cd18578">
    <property type="entry name" value="ABC_6TM_Pgp_ABCB1_D2_like"/>
    <property type="match status" value="1"/>
</dbReference>
<dbReference type="FunFam" id="3.40.50.300:FF:001471">
    <property type="entry name" value="P-loop containing nucleoside triphosphate hydrolase protein"/>
    <property type="match status" value="1"/>
</dbReference>
<comment type="subcellular location">
    <subcellularLocation>
        <location evidence="1">Membrane</location>
        <topology evidence="1">Multi-pass membrane protein</topology>
    </subcellularLocation>
</comment>
<feature type="transmembrane region" description="Helical" evidence="9">
    <location>
        <begin position="818"/>
        <end position="840"/>
    </location>
</feature>
<evidence type="ECO:0000313" key="12">
    <source>
        <dbReference type="EMBL" id="KAF2103076.1"/>
    </source>
</evidence>
<dbReference type="GO" id="GO:0090374">
    <property type="term" value="P:oligopeptide export from mitochondrion"/>
    <property type="evidence" value="ECO:0007669"/>
    <property type="project" value="TreeGrafter"/>
</dbReference>
<dbReference type="Gene3D" id="3.40.50.300">
    <property type="entry name" value="P-loop containing nucleotide triphosphate hydrolases"/>
    <property type="match status" value="2"/>
</dbReference>
<feature type="transmembrane region" description="Helical" evidence="9">
    <location>
        <begin position="785"/>
        <end position="806"/>
    </location>
</feature>
<dbReference type="PANTHER" id="PTHR43394:SF15">
    <property type="entry name" value="ALPHA-FACTOR-TRANSPORTING ATPASE"/>
    <property type="match status" value="1"/>
</dbReference>
<dbReference type="PROSITE" id="PS50929">
    <property type="entry name" value="ABC_TM1F"/>
    <property type="match status" value="2"/>
</dbReference>
<evidence type="ECO:0000256" key="6">
    <source>
        <dbReference type="ARBA" id="ARBA00022989"/>
    </source>
</evidence>
<keyword evidence="6 9" id="KW-1133">Transmembrane helix</keyword>
<keyword evidence="5" id="KW-0067">ATP-binding</keyword>
<evidence type="ECO:0000256" key="3">
    <source>
        <dbReference type="ARBA" id="ARBA00022692"/>
    </source>
</evidence>
<keyword evidence="2" id="KW-0813">Transport</keyword>
<dbReference type="CDD" id="cd18577">
    <property type="entry name" value="ABC_6TM_Pgp_ABCB1_D1_like"/>
    <property type="match status" value="1"/>
</dbReference>
<keyword evidence="13" id="KW-1185">Reference proteome</keyword>
<accession>A0A9P4M9V5</accession>
<evidence type="ECO:0000256" key="4">
    <source>
        <dbReference type="ARBA" id="ARBA00022741"/>
    </source>
</evidence>
<evidence type="ECO:0000256" key="9">
    <source>
        <dbReference type="SAM" id="Phobius"/>
    </source>
</evidence>
<feature type="domain" description="ABC transmembrane type-1" evidence="11">
    <location>
        <begin position="784"/>
        <end position="1067"/>
    </location>
</feature>
<proteinExistence type="predicted"/>
<dbReference type="GO" id="GO:0016887">
    <property type="term" value="F:ATP hydrolysis activity"/>
    <property type="evidence" value="ECO:0007669"/>
    <property type="project" value="InterPro"/>
</dbReference>
<dbReference type="Proteomes" id="UP000799772">
    <property type="component" value="Unassembled WGS sequence"/>
</dbReference>
<dbReference type="GO" id="GO:0005743">
    <property type="term" value="C:mitochondrial inner membrane"/>
    <property type="evidence" value="ECO:0007669"/>
    <property type="project" value="TreeGrafter"/>
</dbReference>
<dbReference type="SUPFAM" id="SSF90123">
    <property type="entry name" value="ABC transporter transmembrane region"/>
    <property type="match status" value="2"/>
</dbReference>
<gene>
    <name evidence="12" type="ORF">NA57DRAFT_32351</name>
</gene>
<dbReference type="InterPro" id="IPR039421">
    <property type="entry name" value="Type_1_exporter"/>
</dbReference>
<keyword evidence="4" id="KW-0547">Nucleotide-binding</keyword>
<keyword evidence="7 9" id="KW-0472">Membrane</keyword>
<dbReference type="InterPro" id="IPR017871">
    <property type="entry name" value="ABC_transporter-like_CS"/>
</dbReference>
<evidence type="ECO:0000259" key="10">
    <source>
        <dbReference type="PROSITE" id="PS50893"/>
    </source>
</evidence>
<evidence type="ECO:0000313" key="13">
    <source>
        <dbReference type="Proteomes" id="UP000799772"/>
    </source>
</evidence>
<evidence type="ECO:0000256" key="7">
    <source>
        <dbReference type="ARBA" id="ARBA00023136"/>
    </source>
</evidence>
<dbReference type="PROSITE" id="PS50893">
    <property type="entry name" value="ABC_TRANSPORTER_2"/>
    <property type="match status" value="2"/>
</dbReference>
<evidence type="ECO:0000259" key="11">
    <source>
        <dbReference type="PROSITE" id="PS50929"/>
    </source>
</evidence>
<evidence type="ECO:0000256" key="8">
    <source>
        <dbReference type="SAM" id="MobiDB-lite"/>
    </source>
</evidence>
<feature type="transmembrane region" description="Helical" evidence="9">
    <location>
        <begin position="49"/>
        <end position="71"/>
    </location>
</feature>
<dbReference type="SMART" id="SM00382">
    <property type="entry name" value="AAA"/>
    <property type="match status" value="2"/>
</dbReference>
<dbReference type="Pfam" id="PF00005">
    <property type="entry name" value="ABC_tran"/>
    <property type="match status" value="2"/>
</dbReference>
<dbReference type="EMBL" id="ML978122">
    <property type="protein sequence ID" value="KAF2103076.1"/>
    <property type="molecule type" value="Genomic_DNA"/>
</dbReference>
<protein>
    <submittedName>
        <fullName evidence="12">ABC a-pheromone efflux pump AtrD</fullName>
    </submittedName>
</protein>
<dbReference type="OrthoDB" id="6500128at2759"/>
<dbReference type="InterPro" id="IPR011527">
    <property type="entry name" value="ABC1_TM_dom"/>
</dbReference>
<dbReference type="Pfam" id="PF00664">
    <property type="entry name" value="ABC_membrane"/>
    <property type="match status" value="2"/>
</dbReference>
<evidence type="ECO:0000256" key="1">
    <source>
        <dbReference type="ARBA" id="ARBA00004141"/>
    </source>
</evidence>
<dbReference type="SUPFAM" id="SSF52540">
    <property type="entry name" value="P-loop containing nucleoside triphosphate hydrolases"/>
    <property type="match status" value="2"/>
</dbReference>
<dbReference type="InterPro" id="IPR027417">
    <property type="entry name" value="P-loop_NTPase"/>
</dbReference>
<feature type="transmembrane region" description="Helical" evidence="9">
    <location>
        <begin position="895"/>
        <end position="918"/>
    </location>
</feature>
<feature type="transmembrane region" description="Helical" evidence="9">
    <location>
        <begin position="924"/>
        <end position="942"/>
    </location>
</feature>